<dbReference type="Gene3D" id="3.30.40.10">
    <property type="entry name" value="Zinc/RING finger domain, C3HC4 (zinc finger)"/>
    <property type="match status" value="1"/>
</dbReference>
<dbReference type="SUPFAM" id="SSF57850">
    <property type="entry name" value="RING/U-box"/>
    <property type="match status" value="1"/>
</dbReference>
<dbReference type="GO" id="GO:0061630">
    <property type="term" value="F:ubiquitin protein ligase activity"/>
    <property type="evidence" value="ECO:0007669"/>
    <property type="project" value="UniProtKB-EC"/>
</dbReference>
<evidence type="ECO:0000256" key="2">
    <source>
        <dbReference type="ARBA" id="ARBA00012483"/>
    </source>
</evidence>
<feature type="region of interest" description="Disordered" evidence="9">
    <location>
        <begin position="124"/>
        <end position="148"/>
    </location>
</feature>
<evidence type="ECO:0000256" key="1">
    <source>
        <dbReference type="ARBA" id="ARBA00000900"/>
    </source>
</evidence>
<dbReference type="InterPro" id="IPR013083">
    <property type="entry name" value="Znf_RING/FYVE/PHD"/>
</dbReference>
<evidence type="ECO:0000256" key="7">
    <source>
        <dbReference type="ARBA" id="ARBA00022833"/>
    </source>
</evidence>
<evidence type="ECO:0000256" key="8">
    <source>
        <dbReference type="PROSITE-ProRule" id="PRU00175"/>
    </source>
</evidence>
<keyword evidence="12" id="KW-1185">Reference proteome</keyword>
<dbReference type="PROSITE" id="PS50089">
    <property type="entry name" value="ZF_RING_2"/>
    <property type="match status" value="1"/>
</dbReference>
<keyword evidence="6" id="KW-0833">Ubl conjugation pathway</keyword>
<keyword evidence="3" id="KW-0808">Transferase</keyword>
<name>A0AA86VZA3_9FABA</name>
<keyword evidence="7" id="KW-0862">Zinc</keyword>
<dbReference type="SMART" id="SM00184">
    <property type="entry name" value="RING"/>
    <property type="match status" value="1"/>
</dbReference>
<evidence type="ECO:0000313" key="12">
    <source>
        <dbReference type="Proteomes" id="UP001189624"/>
    </source>
</evidence>
<proteinExistence type="predicted"/>
<protein>
    <recommendedName>
        <fullName evidence="2">RING-type E3 ubiquitin transferase</fullName>
        <ecNumber evidence="2">2.3.2.27</ecNumber>
    </recommendedName>
</protein>
<reference evidence="11" key="1">
    <citation type="submission" date="2023-10" db="EMBL/GenBank/DDBJ databases">
        <authorList>
            <person name="Domelevo Entfellner J.-B."/>
        </authorList>
    </citation>
    <scope>NUCLEOTIDE SEQUENCE</scope>
</reference>
<organism evidence="11 12">
    <name type="scientific">Sphenostylis stenocarpa</name>
    <dbReference type="NCBI Taxonomy" id="92480"/>
    <lineage>
        <taxon>Eukaryota</taxon>
        <taxon>Viridiplantae</taxon>
        <taxon>Streptophyta</taxon>
        <taxon>Embryophyta</taxon>
        <taxon>Tracheophyta</taxon>
        <taxon>Spermatophyta</taxon>
        <taxon>Magnoliopsida</taxon>
        <taxon>eudicotyledons</taxon>
        <taxon>Gunneridae</taxon>
        <taxon>Pentapetalae</taxon>
        <taxon>rosids</taxon>
        <taxon>fabids</taxon>
        <taxon>Fabales</taxon>
        <taxon>Fabaceae</taxon>
        <taxon>Papilionoideae</taxon>
        <taxon>50 kb inversion clade</taxon>
        <taxon>NPAAA clade</taxon>
        <taxon>indigoferoid/millettioid clade</taxon>
        <taxon>Phaseoleae</taxon>
        <taxon>Sphenostylis</taxon>
    </lineage>
</organism>
<evidence type="ECO:0000256" key="3">
    <source>
        <dbReference type="ARBA" id="ARBA00022679"/>
    </source>
</evidence>
<evidence type="ECO:0000256" key="6">
    <source>
        <dbReference type="ARBA" id="ARBA00022786"/>
    </source>
</evidence>
<dbReference type="AlphaFoldDB" id="A0AA86VZA3"/>
<feature type="compositionally biased region" description="Polar residues" evidence="9">
    <location>
        <begin position="227"/>
        <end position="248"/>
    </location>
</feature>
<evidence type="ECO:0000313" key="11">
    <source>
        <dbReference type="EMBL" id="CAJ1962440.1"/>
    </source>
</evidence>
<dbReference type="EC" id="2.3.2.27" evidence="2"/>
<evidence type="ECO:0000256" key="9">
    <source>
        <dbReference type="SAM" id="MobiDB-lite"/>
    </source>
</evidence>
<gene>
    <name evidence="11" type="ORF">AYBTSS11_LOCUS19248</name>
</gene>
<keyword evidence="4" id="KW-0479">Metal-binding</keyword>
<dbReference type="Pfam" id="PF13639">
    <property type="entry name" value="zf-RING_2"/>
    <property type="match status" value="1"/>
</dbReference>
<dbReference type="EMBL" id="OY731403">
    <property type="protein sequence ID" value="CAJ1962440.1"/>
    <property type="molecule type" value="Genomic_DNA"/>
</dbReference>
<accession>A0AA86VZA3</accession>
<comment type="catalytic activity">
    <reaction evidence="1">
        <text>S-ubiquitinyl-[E2 ubiquitin-conjugating enzyme]-L-cysteine + [acceptor protein]-L-lysine = [E2 ubiquitin-conjugating enzyme]-L-cysteine + N(6)-ubiquitinyl-[acceptor protein]-L-lysine.</text>
        <dbReference type="EC" id="2.3.2.27"/>
    </reaction>
</comment>
<dbReference type="GO" id="GO:0008270">
    <property type="term" value="F:zinc ion binding"/>
    <property type="evidence" value="ECO:0007669"/>
    <property type="project" value="UniProtKB-KW"/>
</dbReference>
<keyword evidence="5 8" id="KW-0863">Zinc-finger</keyword>
<evidence type="ECO:0000259" key="10">
    <source>
        <dbReference type="PROSITE" id="PS50089"/>
    </source>
</evidence>
<dbReference type="InterPro" id="IPR001841">
    <property type="entry name" value="Znf_RING"/>
</dbReference>
<dbReference type="Proteomes" id="UP001189624">
    <property type="component" value="Chromosome 6"/>
</dbReference>
<dbReference type="Gramene" id="rna-AYBTSS11_LOCUS19248">
    <property type="protein sequence ID" value="CAJ1962440.1"/>
    <property type="gene ID" value="gene-AYBTSS11_LOCUS19248"/>
</dbReference>
<feature type="domain" description="RING-type" evidence="10">
    <location>
        <begin position="62"/>
        <end position="102"/>
    </location>
</feature>
<dbReference type="PANTHER" id="PTHR46463:SF72">
    <property type="entry name" value="UBIQUITIN-PROTEIN LIGASE RHF2A, PUTATIVE-RELATED"/>
    <property type="match status" value="1"/>
</dbReference>
<feature type="region of interest" description="Disordered" evidence="9">
    <location>
        <begin position="227"/>
        <end position="251"/>
    </location>
</feature>
<evidence type="ECO:0000256" key="5">
    <source>
        <dbReference type="ARBA" id="ARBA00022771"/>
    </source>
</evidence>
<sequence length="265" mass="29501">MDSSQYRILTPPSFVWPTMTGTPEESRNLTMENVTSSSLSHIPSISAPSSSEPFDESSEDSCSICLEHFTIHEPSTVTCCKHEYHLHCIIEWSQRSQECPICWQSLALKDSASQELLAAVEAEKRMRSRNTTNIRAPPEQLNDAYDDDSFSDDFDSDDQIMRRLVAAANRARFVQRQERNRSPDADAGPSDVFDVNSSIHVSEVQTTLTTSPSWGSLPTSDVRYTVNSQPAALNTTPESASRPNTSDMFSFPESFKSKFSAASAR</sequence>
<evidence type="ECO:0000256" key="4">
    <source>
        <dbReference type="ARBA" id="ARBA00022723"/>
    </source>
</evidence>
<dbReference type="PANTHER" id="PTHR46463">
    <property type="entry name" value="ZINC FINGER, RING/FYVE/PHD-TYPE"/>
    <property type="match status" value="1"/>
</dbReference>